<keyword evidence="2" id="KW-0732">Signal</keyword>
<comment type="caution">
    <text evidence="3">The sequence shown here is derived from an EMBL/GenBank/DDBJ whole genome shotgun (WGS) entry which is preliminary data.</text>
</comment>
<name>A0ABW5E9M0_9GAMM</name>
<feature type="chain" id="PRO_5047266474" evidence="2">
    <location>
        <begin position="25"/>
        <end position="82"/>
    </location>
</feature>
<evidence type="ECO:0000256" key="1">
    <source>
        <dbReference type="SAM" id="MobiDB-lite"/>
    </source>
</evidence>
<gene>
    <name evidence="3" type="ORF">ACFSKX_07240</name>
</gene>
<evidence type="ECO:0000313" key="3">
    <source>
        <dbReference type="EMBL" id="MFD2310211.1"/>
    </source>
</evidence>
<feature type="compositionally biased region" description="Basic and acidic residues" evidence="1">
    <location>
        <begin position="50"/>
        <end position="59"/>
    </location>
</feature>
<dbReference type="EMBL" id="JBHUJD010000007">
    <property type="protein sequence ID" value="MFD2310211.1"/>
    <property type="molecule type" value="Genomic_DNA"/>
</dbReference>
<proteinExistence type="predicted"/>
<protein>
    <submittedName>
        <fullName evidence="3">Uncharacterized protein</fullName>
    </submittedName>
</protein>
<keyword evidence="4" id="KW-1185">Reference proteome</keyword>
<evidence type="ECO:0000256" key="2">
    <source>
        <dbReference type="SAM" id="SignalP"/>
    </source>
</evidence>
<dbReference type="RefSeq" id="WP_265721484.1">
    <property type="nucleotide sequence ID" value="NZ_JAPIVK010000011.1"/>
</dbReference>
<organism evidence="3 4">
    <name type="scientific">Microbulbifer halophilus</name>
    <dbReference type="NCBI Taxonomy" id="453963"/>
    <lineage>
        <taxon>Bacteria</taxon>
        <taxon>Pseudomonadati</taxon>
        <taxon>Pseudomonadota</taxon>
        <taxon>Gammaproteobacteria</taxon>
        <taxon>Cellvibrionales</taxon>
        <taxon>Microbulbiferaceae</taxon>
        <taxon>Microbulbifer</taxon>
    </lineage>
</organism>
<dbReference type="Proteomes" id="UP001597425">
    <property type="component" value="Unassembled WGS sequence"/>
</dbReference>
<sequence length="82" mass="8856">MRHPAKHWLFTLLCVAAISAPTVAQDESGESEKEDTGETTEPVKVAQAKAGDEDKKASTDADDYEASEEISEDLSVSYPVDI</sequence>
<feature type="signal peptide" evidence="2">
    <location>
        <begin position="1"/>
        <end position="24"/>
    </location>
</feature>
<accession>A0ABW5E9M0</accession>
<feature type="compositionally biased region" description="Acidic residues" evidence="1">
    <location>
        <begin position="60"/>
        <end position="72"/>
    </location>
</feature>
<feature type="region of interest" description="Disordered" evidence="1">
    <location>
        <begin position="22"/>
        <end position="82"/>
    </location>
</feature>
<evidence type="ECO:0000313" key="4">
    <source>
        <dbReference type="Proteomes" id="UP001597425"/>
    </source>
</evidence>
<reference evidence="4" key="1">
    <citation type="journal article" date="2019" name="Int. J. Syst. Evol. Microbiol.">
        <title>The Global Catalogue of Microorganisms (GCM) 10K type strain sequencing project: providing services to taxonomists for standard genome sequencing and annotation.</title>
        <authorList>
            <consortium name="The Broad Institute Genomics Platform"/>
            <consortium name="The Broad Institute Genome Sequencing Center for Infectious Disease"/>
            <person name="Wu L."/>
            <person name="Ma J."/>
        </authorList>
    </citation>
    <scope>NUCLEOTIDE SEQUENCE [LARGE SCALE GENOMIC DNA]</scope>
    <source>
        <strain evidence="4">KCTC 12848</strain>
    </source>
</reference>